<dbReference type="CDD" id="cd01920">
    <property type="entry name" value="cyclophilin_EcCYP_like"/>
    <property type="match status" value="1"/>
</dbReference>
<dbReference type="PATRIC" id="fig|1445510.3.peg.4402"/>
<dbReference type="KEGG" id="gsn:YC6258_04438"/>
<protein>
    <recommendedName>
        <fullName evidence="4">Peptidyl-prolyl cis-trans isomerase</fullName>
        <shortName evidence="4">PPIase</shortName>
        <ecNumber evidence="4">5.2.1.8</ecNumber>
    </recommendedName>
</protein>
<dbReference type="OrthoDB" id="9807797at2"/>
<comment type="function">
    <text evidence="4">PPIases accelerate the folding of proteins. It catalyzes the cis-trans isomerization of proline imidic peptide bonds in oligopeptides.</text>
</comment>
<accession>A0A0C5VAU7</accession>
<dbReference type="EC" id="5.2.1.8" evidence="4"/>
<dbReference type="PROSITE" id="PS00170">
    <property type="entry name" value="CSA_PPIASE_1"/>
    <property type="match status" value="1"/>
</dbReference>
<keyword evidence="7" id="KW-1185">Reference proteome</keyword>
<dbReference type="HOGENOM" id="CLU_012062_16_9_6"/>
<dbReference type="Pfam" id="PF00160">
    <property type="entry name" value="Pro_isomerase"/>
    <property type="match status" value="1"/>
</dbReference>
<organism evidence="6 7">
    <name type="scientific">Gynuella sunshinyii YC6258</name>
    <dbReference type="NCBI Taxonomy" id="1445510"/>
    <lineage>
        <taxon>Bacteria</taxon>
        <taxon>Pseudomonadati</taxon>
        <taxon>Pseudomonadota</taxon>
        <taxon>Gammaproteobacteria</taxon>
        <taxon>Oceanospirillales</taxon>
        <taxon>Saccharospirillaceae</taxon>
        <taxon>Gynuella</taxon>
    </lineage>
</organism>
<dbReference type="PRINTS" id="PR00153">
    <property type="entry name" value="CSAPPISMRASE"/>
</dbReference>
<reference evidence="6 7" key="1">
    <citation type="submission" date="2014-01" db="EMBL/GenBank/DDBJ databases">
        <title>Full genme sequencing of cellulolytic bacterium Gynuella sunshinyii YC6258T gen. nov., sp. nov.</title>
        <authorList>
            <person name="Khan H."/>
            <person name="Chung E.J."/>
            <person name="Chung Y.R."/>
        </authorList>
    </citation>
    <scope>NUCLEOTIDE SEQUENCE [LARGE SCALE GENOMIC DNA]</scope>
    <source>
        <strain evidence="6 7">YC6258</strain>
    </source>
</reference>
<dbReference type="STRING" id="1445510.YC6258_04438"/>
<evidence type="ECO:0000256" key="1">
    <source>
        <dbReference type="ARBA" id="ARBA00007365"/>
    </source>
</evidence>
<keyword evidence="4" id="KW-0732">Signal</keyword>
<evidence type="ECO:0000259" key="5">
    <source>
        <dbReference type="PROSITE" id="PS50072"/>
    </source>
</evidence>
<feature type="chain" id="PRO_5006514477" description="Peptidyl-prolyl cis-trans isomerase" evidence="4">
    <location>
        <begin position="20"/>
        <end position="188"/>
    </location>
</feature>
<dbReference type="Proteomes" id="UP000032266">
    <property type="component" value="Chromosome"/>
</dbReference>
<dbReference type="SUPFAM" id="SSF50891">
    <property type="entry name" value="Cyclophilin-like"/>
    <property type="match status" value="1"/>
</dbReference>
<proteinExistence type="inferred from homology"/>
<gene>
    <name evidence="6" type="ORF">YC6258_04438</name>
</gene>
<dbReference type="InterPro" id="IPR002130">
    <property type="entry name" value="Cyclophilin-type_PPIase_dom"/>
</dbReference>
<dbReference type="EMBL" id="CP007142">
    <property type="protein sequence ID" value="AJQ96470.1"/>
    <property type="molecule type" value="Genomic_DNA"/>
</dbReference>
<dbReference type="PROSITE" id="PS50072">
    <property type="entry name" value="CSA_PPIASE_2"/>
    <property type="match status" value="1"/>
</dbReference>
<dbReference type="GO" id="GO:0006457">
    <property type="term" value="P:protein folding"/>
    <property type="evidence" value="ECO:0007669"/>
    <property type="project" value="InterPro"/>
</dbReference>
<sequence>MFKKYLLIFGLLLSSGSFAANPQAVIETSLGTVTLELYADKAPVTVANFVQYSNDHYYDGLIFHRVISGFMIQGGGFEPGMKQRQTNAPIKNEANNGLSNLRGTIAMARTNDPNSATSQFFINHKDNNFLDYASPAKPGYAVFGKVIDGMDTVDRIARVQTTRVGAYSDVPAETVKIISITIEDSKTE</sequence>
<evidence type="ECO:0000313" key="6">
    <source>
        <dbReference type="EMBL" id="AJQ96470.1"/>
    </source>
</evidence>
<comment type="similarity">
    <text evidence="1 4">Belongs to the cyclophilin-type PPIase family.</text>
</comment>
<dbReference type="InterPro" id="IPR044665">
    <property type="entry name" value="E_coli_cyclophilin_A-like"/>
</dbReference>
<evidence type="ECO:0000256" key="2">
    <source>
        <dbReference type="ARBA" id="ARBA00023110"/>
    </source>
</evidence>
<dbReference type="AlphaFoldDB" id="A0A0C5VAU7"/>
<evidence type="ECO:0000256" key="3">
    <source>
        <dbReference type="ARBA" id="ARBA00023235"/>
    </source>
</evidence>
<evidence type="ECO:0000256" key="4">
    <source>
        <dbReference type="RuleBase" id="RU363019"/>
    </source>
</evidence>
<dbReference type="InterPro" id="IPR029000">
    <property type="entry name" value="Cyclophilin-like_dom_sf"/>
</dbReference>
<dbReference type="InterPro" id="IPR020892">
    <property type="entry name" value="Cyclophilin-type_PPIase_CS"/>
</dbReference>
<dbReference type="PANTHER" id="PTHR43246">
    <property type="entry name" value="PEPTIDYL-PROLYL CIS-TRANS ISOMERASE CYP38, CHLOROPLASTIC"/>
    <property type="match status" value="1"/>
</dbReference>
<keyword evidence="2 4" id="KW-0697">Rotamase</keyword>
<comment type="catalytic activity">
    <reaction evidence="4">
        <text>[protein]-peptidylproline (omega=180) = [protein]-peptidylproline (omega=0)</text>
        <dbReference type="Rhea" id="RHEA:16237"/>
        <dbReference type="Rhea" id="RHEA-COMP:10747"/>
        <dbReference type="Rhea" id="RHEA-COMP:10748"/>
        <dbReference type="ChEBI" id="CHEBI:83833"/>
        <dbReference type="ChEBI" id="CHEBI:83834"/>
        <dbReference type="EC" id="5.2.1.8"/>
    </reaction>
</comment>
<name>A0A0C5VAU7_9GAMM</name>
<feature type="domain" description="PPIase cyclophilin-type" evidence="5">
    <location>
        <begin position="27"/>
        <end position="182"/>
    </location>
</feature>
<keyword evidence="3 4" id="KW-0413">Isomerase</keyword>
<dbReference type="RefSeq" id="WP_044618470.1">
    <property type="nucleotide sequence ID" value="NZ_CP007142.1"/>
</dbReference>
<feature type="signal peptide" evidence="4">
    <location>
        <begin position="1"/>
        <end position="19"/>
    </location>
</feature>
<evidence type="ECO:0000313" key="7">
    <source>
        <dbReference type="Proteomes" id="UP000032266"/>
    </source>
</evidence>
<dbReference type="Gene3D" id="2.40.100.10">
    <property type="entry name" value="Cyclophilin-like"/>
    <property type="match status" value="1"/>
</dbReference>
<dbReference type="GO" id="GO:0003755">
    <property type="term" value="F:peptidyl-prolyl cis-trans isomerase activity"/>
    <property type="evidence" value="ECO:0007669"/>
    <property type="project" value="UniProtKB-UniRule"/>
</dbReference>